<proteinExistence type="inferred from homology"/>
<keyword evidence="5" id="KW-0276">Fatty acid metabolism</keyword>
<evidence type="ECO:0000256" key="11">
    <source>
        <dbReference type="ARBA" id="ARBA00023160"/>
    </source>
</evidence>
<dbReference type="GO" id="GO:0005789">
    <property type="term" value="C:endoplasmic reticulum membrane"/>
    <property type="evidence" value="ECO:0007669"/>
    <property type="project" value="TreeGrafter"/>
</dbReference>
<evidence type="ECO:0000313" key="16">
    <source>
        <dbReference type="Proteomes" id="UP000639338"/>
    </source>
</evidence>
<keyword evidence="3 12" id="KW-0444">Lipid biosynthesis</keyword>
<keyword evidence="10 13" id="KW-0472">Membrane</keyword>
<feature type="domain" description="Fatty acid desaturase" evidence="14">
    <location>
        <begin position="66"/>
        <end position="268"/>
    </location>
</feature>
<keyword evidence="6 13" id="KW-1133">Transmembrane helix</keyword>
<evidence type="ECO:0000256" key="5">
    <source>
        <dbReference type="ARBA" id="ARBA00022832"/>
    </source>
</evidence>
<dbReference type="Pfam" id="PF00487">
    <property type="entry name" value="FA_desaturase"/>
    <property type="match status" value="1"/>
</dbReference>
<comment type="cofactor">
    <cofactor evidence="12">
        <name>Fe(2+)</name>
        <dbReference type="ChEBI" id="CHEBI:29033"/>
    </cofactor>
</comment>
<evidence type="ECO:0000256" key="13">
    <source>
        <dbReference type="SAM" id="Phobius"/>
    </source>
</evidence>
<evidence type="ECO:0000256" key="8">
    <source>
        <dbReference type="ARBA" id="ARBA00023004"/>
    </source>
</evidence>
<protein>
    <recommendedName>
        <fullName evidence="14">Fatty acid desaturase domain-containing protein</fullName>
    </recommendedName>
</protein>
<comment type="domain">
    <text evidence="12">The histidine box domains are involved in binding the catalytic metal ions.</text>
</comment>
<keyword evidence="11 12" id="KW-0275">Fatty acid biosynthesis</keyword>
<evidence type="ECO:0000256" key="1">
    <source>
        <dbReference type="ARBA" id="ARBA00004141"/>
    </source>
</evidence>
<dbReference type="Proteomes" id="UP000639338">
    <property type="component" value="Unassembled WGS sequence"/>
</dbReference>
<dbReference type="InterPro" id="IPR005804">
    <property type="entry name" value="FA_desaturase_dom"/>
</dbReference>
<dbReference type="GO" id="GO:0006636">
    <property type="term" value="P:unsaturated fatty acid biosynthetic process"/>
    <property type="evidence" value="ECO:0007669"/>
    <property type="project" value="TreeGrafter"/>
</dbReference>
<dbReference type="CDD" id="cd03505">
    <property type="entry name" value="Delta9-FADS-like"/>
    <property type="match status" value="1"/>
</dbReference>
<sequence length="345" mass="40240">MPSSKNNNCMIKDENSTTKIENNDERQFYKPTIKWLDLTAQIFIHAGAIYGLYLMFIQAKLLTSFWAFFVVYASGFGITAGAHRLWSHRAYKAKWPLRLILIILFTISGQKDVHAWALDHRVHHKYSETDSDPHNVKRGFFFAHVGWLILTPHPDVVEKRKNVDLKDLDADQIVMWQKRLYIPLFGLLTIGLPVFLPVYYWNEDIWTSFWVNFNFRFCVTLNMAFFVNSAAHMWGGRPYDKNITPTENLTVSIATLGEGWHNYHHVFPWDYKTSELGDYSLNITTGFIDAFANIGWAYDRKYVSSKMIKHRATKNGDGSYNKNIWGYGDKDITTEDHQELEKMLD</sequence>
<feature type="transmembrane region" description="Helical" evidence="13">
    <location>
        <begin position="65"/>
        <end position="86"/>
    </location>
</feature>
<feature type="transmembrane region" description="Helical" evidence="13">
    <location>
        <begin position="213"/>
        <end position="231"/>
    </location>
</feature>
<evidence type="ECO:0000256" key="9">
    <source>
        <dbReference type="ARBA" id="ARBA00023098"/>
    </source>
</evidence>
<feature type="transmembrane region" description="Helical" evidence="13">
    <location>
        <begin position="35"/>
        <end position="59"/>
    </location>
</feature>
<keyword evidence="7 12" id="KW-0560">Oxidoreductase</keyword>
<evidence type="ECO:0000259" key="14">
    <source>
        <dbReference type="Pfam" id="PF00487"/>
    </source>
</evidence>
<keyword evidence="16" id="KW-1185">Reference proteome</keyword>
<evidence type="ECO:0000313" key="15">
    <source>
        <dbReference type="EMBL" id="KAF7991054.1"/>
    </source>
</evidence>
<evidence type="ECO:0000256" key="12">
    <source>
        <dbReference type="RuleBase" id="RU000581"/>
    </source>
</evidence>
<evidence type="ECO:0000256" key="2">
    <source>
        <dbReference type="ARBA" id="ARBA00009295"/>
    </source>
</evidence>
<gene>
    <name evidence="15" type="ORF">HCN44_002616</name>
</gene>
<evidence type="ECO:0000256" key="3">
    <source>
        <dbReference type="ARBA" id="ARBA00022516"/>
    </source>
</evidence>
<comment type="caution">
    <text evidence="15">The sequence shown here is derived from an EMBL/GenBank/DDBJ whole genome shotgun (WGS) entry which is preliminary data.</text>
</comment>
<dbReference type="PRINTS" id="PR00075">
    <property type="entry name" value="FACDDSATRASE"/>
</dbReference>
<evidence type="ECO:0000256" key="6">
    <source>
        <dbReference type="ARBA" id="ARBA00022989"/>
    </source>
</evidence>
<dbReference type="InterPro" id="IPR015876">
    <property type="entry name" value="Acyl-CoA_DS"/>
</dbReference>
<accession>A0A835CPV1</accession>
<evidence type="ECO:0000256" key="10">
    <source>
        <dbReference type="ARBA" id="ARBA00023136"/>
    </source>
</evidence>
<comment type="similarity">
    <text evidence="2 12">Belongs to the fatty acid desaturase type 1 family.</text>
</comment>
<dbReference type="PANTHER" id="PTHR11351">
    <property type="entry name" value="ACYL-COA DESATURASE"/>
    <property type="match status" value="1"/>
</dbReference>
<feature type="transmembrane region" description="Helical" evidence="13">
    <location>
        <begin position="180"/>
        <end position="201"/>
    </location>
</feature>
<keyword evidence="8" id="KW-0408">Iron</keyword>
<keyword evidence="9" id="KW-0443">Lipid metabolism</keyword>
<keyword evidence="4 12" id="KW-0812">Transmembrane</keyword>
<dbReference type="AlphaFoldDB" id="A0A835CPV1"/>
<dbReference type="PANTHER" id="PTHR11351:SF61">
    <property type="entry name" value="RH14937P"/>
    <property type="match status" value="1"/>
</dbReference>
<reference evidence="15 16" key="1">
    <citation type="submission" date="2020-08" db="EMBL/GenBank/DDBJ databases">
        <title>Aphidius gifuensis genome sequencing and assembly.</title>
        <authorList>
            <person name="Du Z."/>
        </authorList>
    </citation>
    <scope>NUCLEOTIDE SEQUENCE [LARGE SCALE GENOMIC DNA]</scope>
    <source>
        <strain evidence="15">YNYX2018</strain>
        <tissue evidence="15">Adults</tissue>
    </source>
</reference>
<dbReference type="GO" id="GO:0004768">
    <property type="term" value="F:stearoyl-CoA 9-desaturase activity"/>
    <property type="evidence" value="ECO:0007669"/>
    <property type="project" value="TreeGrafter"/>
</dbReference>
<organism evidence="15 16">
    <name type="scientific">Aphidius gifuensis</name>
    <name type="common">Parasitoid wasp</name>
    <dbReference type="NCBI Taxonomy" id="684658"/>
    <lineage>
        <taxon>Eukaryota</taxon>
        <taxon>Metazoa</taxon>
        <taxon>Ecdysozoa</taxon>
        <taxon>Arthropoda</taxon>
        <taxon>Hexapoda</taxon>
        <taxon>Insecta</taxon>
        <taxon>Pterygota</taxon>
        <taxon>Neoptera</taxon>
        <taxon>Endopterygota</taxon>
        <taxon>Hymenoptera</taxon>
        <taxon>Apocrita</taxon>
        <taxon>Ichneumonoidea</taxon>
        <taxon>Braconidae</taxon>
        <taxon>Aphidiinae</taxon>
        <taxon>Aphidius</taxon>
    </lineage>
</organism>
<dbReference type="EMBL" id="JACMRX010000004">
    <property type="protein sequence ID" value="KAF7991054.1"/>
    <property type="molecule type" value="Genomic_DNA"/>
</dbReference>
<evidence type="ECO:0000256" key="7">
    <source>
        <dbReference type="ARBA" id="ARBA00023002"/>
    </source>
</evidence>
<comment type="subcellular location">
    <subcellularLocation>
        <location evidence="1">Membrane</location>
        <topology evidence="1">Multi-pass membrane protein</topology>
    </subcellularLocation>
</comment>
<name>A0A835CPV1_APHGI</name>
<dbReference type="OrthoDB" id="10260134at2759"/>
<dbReference type="GO" id="GO:0005506">
    <property type="term" value="F:iron ion binding"/>
    <property type="evidence" value="ECO:0007669"/>
    <property type="project" value="TreeGrafter"/>
</dbReference>
<evidence type="ECO:0000256" key="4">
    <source>
        <dbReference type="ARBA" id="ARBA00022692"/>
    </source>
</evidence>